<evidence type="ECO:0000256" key="7">
    <source>
        <dbReference type="ARBA" id="ARBA00023136"/>
    </source>
</evidence>
<dbReference type="EMBL" id="BQKK01000004">
    <property type="protein sequence ID" value="GJN43352.1"/>
    <property type="molecule type" value="Genomic_DNA"/>
</dbReference>
<dbReference type="GO" id="GO:0034204">
    <property type="term" value="P:lipid translocation"/>
    <property type="evidence" value="ECO:0007669"/>
    <property type="project" value="TreeGrafter"/>
</dbReference>
<feature type="transmembrane region" description="Helical" evidence="9">
    <location>
        <begin position="248"/>
        <end position="273"/>
    </location>
</feature>
<feature type="transmembrane region" description="Helical" evidence="9">
    <location>
        <begin position="293"/>
        <end position="311"/>
    </location>
</feature>
<dbReference type="GO" id="GO:0009252">
    <property type="term" value="P:peptidoglycan biosynthetic process"/>
    <property type="evidence" value="ECO:0007669"/>
    <property type="project" value="UniProtKB-KW"/>
</dbReference>
<accession>A0AAV5G7Q4</accession>
<reference evidence="10" key="1">
    <citation type="submission" date="2021-12" db="EMBL/GenBank/DDBJ databases">
        <title>Draft genome sequence of Corynebacterium ammoniagenes strain T-723.</title>
        <authorList>
            <person name="Matsuzawa M."/>
            <person name="Hiratani M."/>
            <person name="Abe I."/>
            <person name="Tsuji Y."/>
            <person name="Nakamura J."/>
        </authorList>
    </citation>
    <scope>NUCLEOTIDE SEQUENCE</scope>
    <source>
        <strain evidence="10">T-723</strain>
    </source>
</reference>
<proteinExistence type="predicted"/>
<dbReference type="InterPro" id="IPR004268">
    <property type="entry name" value="MurJ"/>
</dbReference>
<feature type="transmembrane region" description="Helical" evidence="9">
    <location>
        <begin position="190"/>
        <end position="211"/>
    </location>
</feature>
<evidence type="ECO:0000256" key="2">
    <source>
        <dbReference type="ARBA" id="ARBA00022475"/>
    </source>
</evidence>
<feature type="transmembrane region" description="Helical" evidence="9">
    <location>
        <begin position="621"/>
        <end position="645"/>
    </location>
</feature>
<comment type="subcellular location">
    <subcellularLocation>
        <location evidence="1">Cell membrane</location>
        <topology evidence="1">Multi-pass membrane protein</topology>
    </subcellularLocation>
</comment>
<evidence type="ECO:0000256" key="5">
    <source>
        <dbReference type="ARBA" id="ARBA00022984"/>
    </source>
</evidence>
<feature type="compositionally biased region" description="Low complexity" evidence="8">
    <location>
        <begin position="17"/>
        <end position="47"/>
    </location>
</feature>
<evidence type="ECO:0000313" key="11">
    <source>
        <dbReference type="Proteomes" id="UP001054925"/>
    </source>
</evidence>
<dbReference type="Gene3D" id="3.30.200.20">
    <property type="entry name" value="Phosphorylase Kinase, domain 1"/>
    <property type="match status" value="1"/>
</dbReference>
<keyword evidence="7 9" id="KW-0472">Membrane</keyword>
<dbReference type="RefSeq" id="WP_236163914.1">
    <property type="nucleotide sequence ID" value="NZ_BQKK01000004.1"/>
</dbReference>
<feature type="transmembrane region" description="Helical" evidence="9">
    <location>
        <begin position="217"/>
        <end position="236"/>
    </location>
</feature>
<evidence type="ECO:0000256" key="6">
    <source>
        <dbReference type="ARBA" id="ARBA00022989"/>
    </source>
</evidence>
<feature type="compositionally biased region" description="Polar residues" evidence="8">
    <location>
        <begin position="65"/>
        <end position="74"/>
    </location>
</feature>
<evidence type="ECO:0000256" key="1">
    <source>
        <dbReference type="ARBA" id="ARBA00004651"/>
    </source>
</evidence>
<dbReference type="Gene3D" id="1.10.510.10">
    <property type="entry name" value="Transferase(Phosphotransferase) domain 1"/>
    <property type="match status" value="1"/>
</dbReference>
<keyword evidence="2" id="KW-1003">Cell membrane</keyword>
<dbReference type="GO" id="GO:0008360">
    <property type="term" value="P:regulation of cell shape"/>
    <property type="evidence" value="ECO:0007669"/>
    <property type="project" value="UniProtKB-KW"/>
</dbReference>
<feature type="transmembrane region" description="Helical" evidence="9">
    <location>
        <begin position="1009"/>
        <end position="1032"/>
    </location>
</feature>
<name>A0AAV5G7Q4_CORAM</name>
<keyword evidence="6 9" id="KW-1133">Transmembrane helix</keyword>
<feature type="compositionally biased region" description="Basic and acidic residues" evidence="8">
    <location>
        <begin position="48"/>
        <end position="62"/>
    </location>
</feature>
<dbReference type="CDD" id="cd13123">
    <property type="entry name" value="MATE_MurJ_like"/>
    <property type="match status" value="1"/>
</dbReference>
<feature type="compositionally biased region" description="Low complexity" evidence="8">
    <location>
        <begin position="96"/>
        <end position="110"/>
    </location>
</feature>
<keyword evidence="4" id="KW-0133">Cell shape</keyword>
<keyword evidence="3 9" id="KW-0812">Transmembrane</keyword>
<evidence type="ECO:0000256" key="4">
    <source>
        <dbReference type="ARBA" id="ARBA00022960"/>
    </source>
</evidence>
<dbReference type="PANTHER" id="PTHR47019:SF1">
    <property type="entry name" value="LIPID II FLIPPASE MURJ"/>
    <property type="match status" value="1"/>
</dbReference>
<evidence type="ECO:0000256" key="8">
    <source>
        <dbReference type="SAM" id="MobiDB-lite"/>
    </source>
</evidence>
<dbReference type="AlphaFoldDB" id="A0AAV5G7Q4"/>
<dbReference type="PANTHER" id="PTHR47019">
    <property type="entry name" value="LIPID II FLIPPASE MURJ"/>
    <property type="match status" value="1"/>
</dbReference>
<evidence type="ECO:0000313" key="10">
    <source>
        <dbReference type="EMBL" id="GJN43352.1"/>
    </source>
</evidence>
<comment type="caution">
    <text evidence="10">The sequence shown here is derived from an EMBL/GenBank/DDBJ whole genome shotgun (WGS) entry which is preliminary data.</text>
</comment>
<feature type="region of interest" description="Disordered" evidence="8">
    <location>
        <begin position="1042"/>
        <end position="1064"/>
    </location>
</feature>
<feature type="transmembrane region" description="Helical" evidence="9">
    <location>
        <begin position="488"/>
        <end position="512"/>
    </location>
</feature>
<sequence>MDDKPKSLSSTEKQEQPVSPSKTVSPSVTEEQAAATAVAAAKLSALNNKRDSTARARERGGEEANASSGTSSTPRADGVRDSVGDNVDAVDINARSENSAGSADAESAGADDNHEDANSEGASVGLRQRILQPSPPAPVPELKKPVPVPPAVEDKSTLKSPQAVQTSDGDVVRATGSMAVATLLSRITGFIRNVLIGSSLGAAIASAFTTANQLPNLITEIVLGAVLTSLVVPVLVRAEKEDADHGEAFVRRLFTLAVTLLGGITLLSIIFAPQLVRMMLPETGQVNTTQATSFAYLLLPQIFFYGLFALFQAVLNTKHIFGPAAWAPVANNIISISVLLAYQFVPGQLNAAEASPISDPHVMLIGLGTTLGVVIQCAILMPYIKKAGINIKPLWGLDARLKQFGNMAIAIVAYVAISQFGYIVTSRIGALADEAAPFTYQQAWLLLQVPYGIIGVTLLTAIMPRLSRNAAEGDVKAVVRDLTLGTKLTFIALIPIVIFMTAFGVPIARGLFQYNQFSADDAQLLGLTLSFSAFTLIPYALVLLHLRVFYAREEAWIPTYIIAGTIFTKVVLTMLSPLVAGSPERVVILLAASNGFGFIAGAVIGAFLLRRKLGNLGGPEVMSTTYWAVGASLVGLIPSALLMWFMNWLMPDSAPSVVFLFMLAITGVVFVVTTGLVLGRSNLPEVVNLGRALQRIPGMSRIIRVRTEDGIEVEAPEVAEIQPIYGLDAFNSSPVPPPMSAGIVRGPRLVPGAPVSDGRFRLLRDCGSVPGARFWQAREQDTGRTVALTFVDTTSQAPLAPAPPAEAARRSALVSRNTRKLAELNLDTMPTGVEILGYRSGCLVVADWVEGSDLATVAESGSLDPHAVARALAPLVEDSATAHEEGLAVGIDNRSRIRISTDGIAVLAFPAVLNEATEETDRKSLSSALRLLVDASVPTPQVLEDLADKDAEHSLEDIAAGLRDYAPSEIDEEEEQEPIEALPVTEEPLAREGIPEETAGFGARSYSNVTAVVIGAAVVFFVVLMAALTTWVTSLIGQSSESNPVASAPLESSEAAQPTLATSPPVMLPMKAAIEVPTGRIVPEAVDDDRDTEWSADSAGTGIVVSSEDSAQLRDVLISHEDSSGTDVVIYGVNASDFTASQFNADDLAVLGSGTLSRGRTAIELDEEPTSYDSVIIWVTDIPKGKKANVTEVELTGVITGAASTDDPEEAIGEE</sequence>
<gene>
    <name evidence="10" type="ORF">CAT723_18310</name>
</gene>
<dbReference type="Pfam" id="PF03023">
    <property type="entry name" value="MurJ"/>
    <property type="match status" value="1"/>
</dbReference>
<dbReference type="GO" id="GO:0015648">
    <property type="term" value="F:lipid-linked peptidoglycan transporter activity"/>
    <property type="evidence" value="ECO:0007669"/>
    <property type="project" value="TreeGrafter"/>
</dbReference>
<evidence type="ECO:0000256" key="3">
    <source>
        <dbReference type="ARBA" id="ARBA00022692"/>
    </source>
</evidence>
<dbReference type="Proteomes" id="UP001054925">
    <property type="component" value="Unassembled WGS sequence"/>
</dbReference>
<feature type="transmembrane region" description="Helical" evidence="9">
    <location>
        <begin position="444"/>
        <end position="467"/>
    </location>
</feature>
<dbReference type="CDD" id="cd13973">
    <property type="entry name" value="PK_MviN-like"/>
    <property type="match status" value="1"/>
</dbReference>
<feature type="transmembrane region" description="Helical" evidence="9">
    <location>
        <begin position="586"/>
        <end position="609"/>
    </location>
</feature>
<feature type="region of interest" description="Disordered" evidence="8">
    <location>
        <begin position="1"/>
        <end position="168"/>
    </location>
</feature>
<feature type="transmembrane region" description="Helical" evidence="9">
    <location>
        <begin position="323"/>
        <end position="342"/>
    </location>
</feature>
<dbReference type="PRINTS" id="PR01806">
    <property type="entry name" value="VIRFACTRMVIN"/>
</dbReference>
<dbReference type="NCBIfam" id="TIGR01695">
    <property type="entry name" value="murJ_mviN"/>
    <property type="match status" value="1"/>
</dbReference>
<organism evidence="10 11">
    <name type="scientific">Corynebacterium ammoniagenes</name>
    <name type="common">Brevibacterium ammoniagenes</name>
    <dbReference type="NCBI Taxonomy" id="1697"/>
    <lineage>
        <taxon>Bacteria</taxon>
        <taxon>Bacillati</taxon>
        <taxon>Actinomycetota</taxon>
        <taxon>Actinomycetes</taxon>
        <taxon>Mycobacteriales</taxon>
        <taxon>Corynebacteriaceae</taxon>
        <taxon>Corynebacterium</taxon>
    </lineage>
</organism>
<keyword evidence="5" id="KW-0573">Peptidoglycan synthesis</keyword>
<protein>
    <submittedName>
        <fullName evidence="10">Virulence factor</fullName>
    </submittedName>
</protein>
<dbReference type="GO" id="GO:0005886">
    <property type="term" value="C:plasma membrane"/>
    <property type="evidence" value="ECO:0007669"/>
    <property type="project" value="UniProtKB-SubCell"/>
</dbReference>
<feature type="transmembrane region" description="Helical" evidence="9">
    <location>
        <begin position="404"/>
        <end position="424"/>
    </location>
</feature>
<feature type="transmembrane region" description="Helical" evidence="9">
    <location>
        <begin position="524"/>
        <end position="544"/>
    </location>
</feature>
<feature type="transmembrane region" description="Helical" evidence="9">
    <location>
        <begin position="362"/>
        <end position="384"/>
    </location>
</feature>
<feature type="transmembrane region" description="Helical" evidence="9">
    <location>
        <begin position="556"/>
        <end position="580"/>
    </location>
</feature>
<feature type="compositionally biased region" description="Polar residues" evidence="8">
    <location>
        <begin position="158"/>
        <end position="168"/>
    </location>
</feature>
<feature type="transmembrane region" description="Helical" evidence="9">
    <location>
        <begin position="657"/>
        <end position="678"/>
    </location>
</feature>
<evidence type="ECO:0000256" key="9">
    <source>
        <dbReference type="SAM" id="Phobius"/>
    </source>
</evidence>
<dbReference type="InterPro" id="IPR051050">
    <property type="entry name" value="Lipid_II_flippase_MurJ/MviN"/>
</dbReference>